<comment type="caution">
    <text evidence="1">The sequence shown here is derived from an EMBL/GenBank/DDBJ whole genome shotgun (WGS) entry which is preliminary data.</text>
</comment>
<reference evidence="1" key="1">
    <citation type="journal article" date="2014" name="Front. Microbiol.">
        <title>High frequency of phylogenetically diverse reductive dehalogenase-homologous genes in deep subseafloor sedimentary metagenomes.</title>
        <authorList>
            <person name="Kawai M."/>
            <person name="Futagami T."/>
            <person name="Toyoda A."/>
            <person name="Takaki Y."/>
            <person name="Nishi S."/>
            <person name="Hori S."/>
            <person name="Arai W."/>
            <person name="Tsubouchi T."/>
            <person name="Morono Y."/>
            <person name="Uchiyama I."/>
            <person name="Ito T."/>
            <person name="Fujiyama A."/>
            <person name="Inagaki F."/>
            <person name="Takami H."/>
        </authorList>
    </citation>
    <scope>NUCLEOTIDE SEQUENCE</scope>
    <source>
        <strain evidence="1">Expedition CK06-06</strain>
    </source>
</reference>
<feature type="non-terminal residue" evidence="1">
    <location>
        <position position="1"/>
    </location>
</feature>
<proteinExistence type="predicted"/>
<dbReference type="EMBL" id="BART01013171">
    <property type="protein sequence ID" value="GAG89123.1"/>
    <property type="molecule type" value="Genomic_DNA"/>
</dbReference>
<name>X1BY52_9ZZZZ</name>
<dbReference type="AlphaFoldDB" id="X1BY52"/>
<evidence type="ECO:0000313" key="1">
    <source>
        <dbReference type="EMBL" id="GAG89123.1"/>
    </source>
</evidence>
<accession>X1BY52</accession>
<sequence length="155" mass="17755">TEIIGENTIWTNHELKTDEKKYPGNLITGTILREYKGDKQSRIDSMSDIAAAVEQLTGIPKKDLYKPMKVGGATQRTVFIPSDIWKFKDGQTKLTPYLTPEQKKLKEKIKAGEKKGEKIDLFFLRNQCDDVNVVYDAQDRGLLIKKGKKEYTWSD</sequence>
<gene>
    <name evidence="1" type="ORF">S01H4_27091</name>
</gene>
<organism evidence="1">
    <name type="scientific">marine sediment metagenome</name>
    <dbReference type="NCBI Taxonomy" id="412755"/>
    <lineage>
        <taxon>unclassified sequences</taxon>
        <taxon>metagenomes</taxon>
        <taxon>ecological metagenomes</taxon>
    </lineage>
</organism>
<protein>
    <submittedName>
        <fullName evidence="1">Uncharacterized protein</fullName>
    </submittedName>
</protein>